<keyword evidence="3" id="KW-1185">Reference proteome</keyword>
<dbReference type="EMBL" id="JAHBCI010000003">
    <property type="protein sequence ID" value="KAG9504877.1"/>
    <property type="molecule type" value="Genomic_DNA"/>
</dbReference>
<proteinExistence type="predicted"/>
<accession>A0A9P8ITD9</accession>
<feature type="compositionally biased region" description="Acidic residues" evidence="1">
    <location>
        <begin position="40"/>
        <end position="53"/>
    </location>
</feature>
<reference evidence="2" key="1">
    <citation type="journal article" date="2021" name="Mol. Plant Microbe Interact.">
        <title>Telomere to telomere genome assembly of Fusarium musae F31, causal agent of crown rot disease of banana.</title>
        <authorList>
            <person name="Degradi L."/>
            <person name="Tava V."/>
            <person name="Kunova A."/>
            <person name="Cortesi P."/>
            <person name="Saracchi M."/>
            <person name="Pasquali M."/>
        </authorList>
    </citation>
    <scope>NUCLEOTIDE SEQUENCE</scope>
    <source>
        <strain evidence="2">F31</strain>
    </source>
</reference>
<organism evidence="2 3">
    <name type="scientific">Fusarium musae</name>
    <dbReference type="NCBI Taxonomy" id="1042133"/>
    <lineage>
        <taxon>Eukaryota</taxon>
        <taxon>Fungi</taxon>
        <taxon>Dikarya</taxon>
        <taxon>Ascomycota</taxon>
        <taxon>Pezizomycotina</taxon>
        <taxon>Sordariomycetes</taxon>
        <taxon>Hypocreomycetidae</taxon>
        <taxon>Hypocreales</taxon>
        <taxon>Nectriaceae</taxon>
        <taxon>Fusarium</taxon>
    </lineage>
</organism>
<comment type="caution">
    <text evidence="2">The sequence shown here is derived from an EMBL/GenBank/DDBJ whole genome shotgun (WGS) entry which is preliminary data.</text>
</comment>
<protein>
    <submittedName>
        <fullName evidence="2">Uncharacterized protein</fullName>
    </submittedName>
</protein>
<name>A0A9P8ITD9_9HYPO</name>
<evidence type="ECO:0000313" key="2">
    <source>
        <dbReference type="EMBL" id="KAG9504877.1"/>
    </source>
</evidence>
<dbReference type="KEGG" id="fmu:J7337_004856"/>
<dbReference type="RefSeq" id="XP_044683877.1">
    <property type="nucleotide sequence ID" value="XM_044822544.1"/>
</dbReference>
<feature type="region of interest" description="Disordered" evidence="1">
    <location>
        <begin position="40"/>
        <end position="60"/>
    </location>
</feature>
<dbReference type="GeneID" id="68312713"/>
<dbReference type="AlphaFoldDB" id="A0A9P8ITD9"/>
<gene>
    <name evidence="2" type="ORF">J7337_004856</name>
</gene>
<evidence type="ECO:0000256" key="1">
    <source>
        <dbReference type="SAM" id="MobiDB-lite"/>
    </source>
</evidence>
<sequence>MVQSDLLNLIFSWMRGDDTSSLAIDASLVKNTLFLTLFEDQESSPGNEEDEPSDTTFMPSPTSVGQHHIMCYPFGGLKLLVTTPGHIIHSAHWEGEVCFTRILPTKDGEPDWDQVLPLLWFSGTHTGVSGSVSDGVFKEERQWYK</sequence>
<evidence type="ECO:0000313" key="3">
    <source>
        <dbReference type="Proteomes" id="UP000827133"/>
    </source>
</evidence>
<dbReference type="Proteomes" id="UP000827133">
    <property type="component" value="Unassembled WGS sequence"/>
</dbReference>